<dbReference type="Proteomes" id="UP000007350">
    <property type="component" value="Unassembled WGS sequence"/>
</dbReference>
<gene>
    <name evidence="4" type="ORF">MOQ_006857</name>
</gene>
<evidence type="ECO:0000259" key="3">
    <source>
        <dbReference type="Pfam" id="PF13859"/>
    </source>
</evidence>
<keyword evidence="2" id="KW-0472">Membrane</keyword>
<keyword evidence="2" id="KW-0812">Transmembrane</keyword>
<feature type="compositionally biased region" description="Basic and acidic residues" evidence="1">
    <location>
        <begin position="25"/>
        <end position="34"/>
    </location>
</feature>
<dbReference type="Gene3D" id="2.120.10.10">
    <property type="match status" value="1"/>
</dbReference>
<evidence type="ECO:0000256" key="1">
    <source>
        <dbReference type="SAM" id="MobiDB-lite"/>
    </source>
</evidence>
<name>K2NKA4_TRYCR</name>
<accession>K2NKA4</accession>
<keyword evidence="2" id="KW-1133">Transmembrane helix</keyword>
<dbReference type="AlphaFoldDB" id="K2NKA4"/>
<evidence type="ECO:0000313" key="4">
    <source>
        <dbReference type="EMBL" id="EKF29362.1"/>
    </source>
</evidence>
<dbReference type="CDD" id="cd15482">
    <property type="entry name" value="Sialidase_non-viral"/>
    <property type="match status" value="1"/>
</dbReference>
<reference evidence="4 5" key="1">
    <citation type="journal article" date="2012" name="BMC Genomics">
        <title>Comparative genomic analysis of human infective Trypanosoma cruzi lineages with the bat-restricted subspecies T. cruzi marinkellei.</title>
        <authorList>
            <person name="Franzen O."/>
            <person name="Talavera-Lopez C."/>
            <person name="Ochaya S."/>
            <person name="Butler C.E."/>
            <person name="Messenger L.A."/>
            <person name="Lewis M.D."/>
            <person name="Llewellyn M.S."/>
            <person name="Marinkelle C.J."/>
            <person name="Tyler K.M."/>
            <person name="Miles M.A."/>
            <person name="Andersson B."/>
        </authorList>
    </citation>
    <scope>NUCLEOTIDE SEQUENCE [LARGE SCALE GENOMIC DNA]</scope>
    <source>
        <strain evidence="4 5">B7</strain>
    </source>
</reference>
<keyword evidence="5" id="KW-1185">Reference proteome</keyword>
<proteinExistence type="predicted"/>
<dbReference type="InterPro" id="IPR036278">
    <property type="entry name" value="Sialidase_sf"/>
</dbReference>
<evidence type="ECO:0000313" key="5">
    <source>
        <dbReference type="Proteomes" id="UP000007350"/>
    </source>
</evidence>
<feature type="transmembrane region" description="Helical" evidence="2">
    <location>
        <begin position="44"/>
        <end position="65"/>
    </location>
</feature>
<dbReference type="Pfam" id="PF13859">
    <property type="entry name" value="BNR_3"/>
    <property type="match status" value="1"/>
</dbReference>
<dbReference type="InterPro" id="IPR011040">
    <property type="entry name" value="Sialidase"/>
</dbReference>
<comment type="caution">
    <text evidence="4">The sequence shown here is derived from an EMBL/GenBank/DDBJ whole genome shotgun (WGS) entry which is preliminary data.</text>
</comment>
<dbReference type="SUPFAM" id="SSF50939">
    <property type="entry name" value="Sialidases"/>
    <property type="match status" value="1"/>
</dbReference>
<protein>
    <submittedName>
        <fullName evidence="4">Trans-sialidase, putative</fullName>
    </submittedName>
</protein>
<evidence type="ECO:0000256" key="2">
    <source>
        <dbReference type="SAM" id="Phobius"/>
    </source>
</evidence>
<organism evidence="4 5">
    <name type="scientific">Trypanosoma cruzi marinkellei</name>
    <dbReference type="NCBI Taxonomy" id="85056"/>
    <lineage>
        <taxon>Eukaryota</taxon>
        <taxon>Discoba</taxon>
        <taxon>Euglenozoa</taxon>
        <taxon>Kinetoplastea</taxon>
        <taxon>Metakinetoplastina</taxon>
        <taxon>Trypanosomatida</taxon>
        <taxon>Trypanosomatidae</taxon>
        <taxon>Trypanosoma</taxon>
        <taxon>Schizotrypanum</taxon>
    </lineage>
</organism>
<feature type="region of interest" description="Disordered" evidence="1">
    <location>
        <begin position="13"/>
        <end position="39"/>
    </location>
</feature>
<feature type="non-terminal residue" evidence="4">
    <location>
        <position position="392"/>
    </location>
</feature>
<feature type="domain" description="Sialidase" evidence="3">
    <location>
        <begin position="99"/>
        <end position="392"/>
    </location>
</feature>
<sequence length="392" mass="42704">MLSRVAAVTAPRTHNRLRVTGSSGRRREGRESEPQRPNMSRHHLYSAVLLLLVVMVMCHSIGGAAEAEAAASCPGSSSGKYFVWRDKEEGDVVSVLYGPSLVEMNGAVFAVAGAQSTKNDGKSFTGIASELLELCDEKRKPLEKTKLKTQVLEECSSEEDGNCASRVAAQADSQSQTRVFLSRPTTVVNGSDIYMLAGVYVRDNVVSCRGVADAKSYELLLVKGNVSVEKSNNRVYWNDTYVIPWNPDDEQPKKLSGLMGGGGSGVRMEDGTLVFPLEGTNTKEGDTENEEKNSNVSLLIYSLKDTTNWTLSKGMSADGCSDPSVVKWEKDKLMMMTACADGRRRVYEIGDKGESWTEALGTLSRVWGNKQKRHEKGVGSGLITATIVERKV</sequence>
<dbReference type="EMBL" id="AHKC01013406">
    <property type="protein sequence ID" value="EKF29362.1"/>
    <property type="molecule type" value="Genomic_DNA"/>
</dbReference>